<feature type="domain" description="CCHC-type" evidence="3">
    <location>
        <begin position="363"/>
        <end position="376"/>
    </location>
</feature>
<dbReference type="SUPFAM" id="SSF53098">
    <property type="entry name" value="Ribonuclease H-like"/>
    <property type="match status" value="1"/>
</dbReference>
<dbReference type="SUPFAM" id="SSF56672">
    <property type="entry name" value="DNA/RNA polymerases"/>
    <property type="match status" value="1"/>
</dbReference>
<dbReference type="Gene3D" id="3.30.420.10">
    <property type="entry name" value="Ribonuclease H-like superfamily/Ribonuclease H"/>
    <property type="match status" value="1"/>
</dbReference>
<dbReference type="GeneID" id="134291621"/>
<dbReference type="CDD" id="cd00303">
    <property type="entry name" value="retropepsin_like"/>
    <property type="match status" value="1"/>
</dbReference>
<reference evidence="6" key="1">
    <citation type="journal article" date="2015" name="Proc. Natl. Acad. Sci. U.S.A.">
        <title>Genome sequence of the Asian Tiger mosquito, Aedes albopictus, reveals insights into its biology, genetics, and evolution.</title>
        <authorList>
            <person name="Chen X.G."/>
            <person name="Jiang X."/>
            <person name="Gu J."/>
            <person name="Xu M."/>
            <person name="Wu Y."/>
            <person name="Deng Y."/>
            <person name="Zhang C."/>
            <person name="Bonizzoni M."/>
            <person name="Dermauw W."/>
            <person name="Vontas J."/>
            <person name="Armbruster P."/>
            <person name="Huang X."/>
            <person name="Yang Y."/>
            <person name="Zhang H."/>
            <person name="He W."/>
            <person name="Peng H."/>
            <person name="Liu Y."/>
            <person name="Wu K."/>
            <person name="Chen J."/>
            <person name="Lirakis M."/>
            <person name="Topalis P."/>
            <person name="Van Leeuwen T."/>
            <person name="Hall A.B."/>
            <person name="Jiang X."/>
            <person name="Thorpe C."/>
            <person name="Mueller R.L."/>
            <person name="Sun C."/>
            <person name="Waterhouse R.M."/>
            <person name="Yan G."/>
            <person name="Tu Z.J."/>
            <person name="Fang X."/>
            <person name="James A.A."/>
        </authorList>
    </citation>
    <scope>NUCLEOTIDE SEQUENCE [LARGE SCALE GENOMIC DNA]</scope>
    <source>
        <strain evidence="6">Foshan</strain>
    </source>
</reference>
<sequence length="1756" mass="199422">MSTERRIKTLKMRLKSLTASLSLIMTFVDEFDEETQSDEIPVRLESLNRLWMDYGIAQSELESLDENSLDAHIKERTTLESSYYRIKGFLLAHNKAPLNQSATSPTHSEAHFPMSASHVRLPDVKLPLFDGKLENWLVFHDLYISLVHSSTSLSNIQKFYYLRSSLSHSALQLIQSIPLSADNYSVAWNLLLKHFQNPARLKQTYVDALFDFSALKRESATELHNLVERFEANVKILHKLGERTEHWDILLVRMLSTRLDSTTRRDWEEHSTSQQTVKFKDLTEFIQRRVTVLQSMQVKVVDTPSSTHIKRPAQRSVSSHGASQVNLRKCLACSEHHPLYLCGTFSKLSLEDKEKEVRRHQLCRNCLRKGHQSRDCSSSTNCRKCRGRHHTLLCSNNSTNQPTSKPADHQHPKTTESSPSLESPINSASATVESVSCSSASHQQKLVLLATAMIILVDDSGAEHIGRALLDSGSECCFVTERFAQRMKVQRKKIYLPISGIGQSSTQAKQKFSSTIRSRVGEYTTTVEMLVLPRVTVDLPTTSIDTSKWEFPPGINLADPSFDKTNPVDIILGAEIFFELFRVPGRIRLGEHLPVLVNSVFGWVVSGKSTVSASSPPVVANIATVADIHQLMEKFWKIEEDDSYKPYSVEEQACEEHFCRTVTRTSEGRYIVRLPFKEGILDQLSDNRRTAVRRFHLLQTRLVRNPDLHHQYKAFIDDYNDLGHMQRIHEYEEPTTKRFYLPHHAVLREESSTTKLRVVFDASCKTPSGPSLNDALMVGPTVQEDIRSIIMRSRKHQVMIVADVKMMYRQILVDPRDTSVQLIVWKPSPDQPMETYELKTVTYGTSSAPFLATRVLIQLADDEGSNYPVAAPVLKKDFYVDDLFSGGKNTAEVVVLRNQLEALLAKGGFQLRKWASNDVAALDGIPSENRALKNSVELDRDQVIKTLGLHWEPATDCLRYKIEVPPNPPDQPLTKRRALSLIARLYDPLGLVGPVVTTAKVFMQKLWTLKDEEGTTWTWDRELPKEYQDQWADYQSGLPNLNNLRINRCILLPEAETIQIHIFADASQLAYGTCAYIRSTNAAGVVKVSLLSAKSRVAPLKQLSIPRLELCGALLAAELYEKVKSSLQLDAKCYFWLDSTVALCWINASPSAWGTFVANRTSKIQLATPNCSWHHISGTENPADCLSRGLNADTIIDFDLWWHGPQWLKQHQSHWPISHLASEQPLEAMEEARRLAAAAPSSPADPSFVDEVVGKFSDYSRLIRVIAYCHRFLRNCRNATRQRTSLLNIDELMESENSIIRLVQQQAFSQEWKQLWNNLPVSPKSRLKWFHPFVSSEQLIRIGGRLGNAVQPYDTKHQILLPRSHPLSLLLIRNYHERHLHAAPQLLLSILRQRYWVIGARSLAKSVVHNCIVCFKARPKRLEQFMAELPAPRITASRPFSVTGVDYWGPIRLKPTHRRAAPGKAYIAVFICFCTKAVHLELVADLSTAKFIQSLRRFVSRRGLCADLYSDNGRNFVGAANELKQLVNSKEYRKAVAQECNAHQIRWHFNPPHASNFGGLWEAAIQSAQKHFVRVLGTNTLPFDDMETLLCQIEACLNSRPLVALSDDPTDYEPLTPGHFLTGSALKSVPDVNYTEIASNRLTKWHHVQKLFQQLWKRWHLEYLSTLQPRSKWLSPPVQIEENQLVLLCDENSPPMKWPTARIHQTHPGPDGIVRVVTLQTPTGRFLRPVNKVCLLPIASSFDQRTQKPSQNQDAQ</sequence>
<dbReference type="PROSITE" id="PS50158">
    <property type="entry name" value="ZF_CCHC"/>
    <property type="match status" value="1"/>
</dbReference>
<dbReference type="Pfam" id="PF03564">
    <property type="entry name" value="DUF1759"/>
    <property type="match status" value="1"/>
</dbReference>
<evidence type="ECO:0000313" key="6">
    <source>
        <dbReference type="Proteomes" id="UP000069940"/>
    </source>
</evidence>
<protein>
    <recommendedName>
        <fullName evidence="7">Endonuclease</fullName>
    </recommendedName>
</protein>
<dbReference type="InterPro" id="IPR043502">
    <property type="entry name" value="DNA/RNA_pol_sf"/>
</dbReference>
<evidence type="ECO:0008006" key="7">
    <source>
        <dbReference type="Google" id="ProtNLM"/>
    </source>
</evidence>
<evidence type="ECO:0000259" key="4">
    <source>
        <dbReference type="PROSITE" id="PS50994"/>
    </source>
</evidence>
<feature type="region of interest" description="Disordered" evidence="2">
    <location>
        <begin position="396"/>
        <end position="425"/>
    </location>
</feature>
<dbReference type="Pfam" id="PF18701">
    <property type="entry name" value="DUF5641"/>
    <property type="match status" value="1"/>
</dbReference>
<dbReference type="CDD" id="cd01644">
    <property type="entry name" value="RT_pepA17"/>
    <property type="match status" value="1"/>
</dbReference>
<evidence type="ECO:0000259" key="3">
    <source>
        <dbReference type="PROSITE" id="PS50158"/>
    </source>
</evidence>
<proteinExistence type="predicted"/>
<accession>A0ABM1XYX0</accession>
<feature type="compositionally biased region" description="Polar residues" evidence="2">
    <location>
        <begin position="415"/>
        <end position="425"/>
    </location>
</feature>
<dbReference type="InterPro" id="IPR041588">
    <property type="entry name" value="Integrase_H2C2"/>
</dbReference>
<dbReference type="Pfam" id="PF17921">
    <property type="entry name" value="Integrase_H2C2"/>
    <property type="match status" value="1"/>
</dbReference>
<dbReference type="InterPro" id="IPR001878">
    <property type="entry name" value="Znf_CCHC"/>
</dbReference>
<dbReference type="InterPro" id="IPR008042">
    <property type="entry name" value="Retrotrans_Pao"/>
</dbReference>
<evidence type="ECO:0000256" key="1">
    <source>
        <dbReference type="PROSITE-ProRule" id="PRU00047"/>
    </source>
</evidence>
<keyword evidence="1" id="KW-0479">Metal-binding</keyword>
<feature type="domain" description="Integrase catalytic" evidence="4">
    <location>
        <begin position="1435"/>
        <end position="1625"/>
    </location>
</feature>
<dbReference type="Pfam" id="PF05380">
    <property type="entry name" value="Peptidase_A17"/>
    <property type="match status" value="1"/>
</dbReference>
<keyword evidence="1" id="KW-0863">Zinc-finger</keyword>
<dbReference type="PANTHER" id="PTHR47331">
    <property type="entry name" value="PHD-TYPE DOMAIN-CONTAINING PROTEIN"/>
    <property type="match status" value="1"/>
</dbReference>
<keyword evidence="6" id="KW-1185">Reference proteome</keyword>
<dbReference type="EnsemblMetazoa" id="AALFPA23_004113.R4914">
    <property type="protein sequence ID" value="AALFPA23_004113.P4914"/>
    <property type="gene ID" value="AALFPA23_004113"/>
</dbReference>
<reference evidence="5" key="2">
    <citation type="submission" date="2025-05" db="UniProtKB">
        <authorList>
            <consortium name="EnsemblMetazoa"/>
        </authorList>
    </citation>
    <scope>IDENTIFICATION</scope>
    <source>
        <strain evidence="5">Foshan</strain>
    </source>
</reference>
<organism evidence="5 6">
    <name type="scientific">Aedes albopictus</name>
    <name type="common">Asian tiger mosquito</name>
    <name type="synonym">Stegomyia albopicta</name>
    <dbReference type="NCBI Taxonomy" id="7160"/>
    <lineage>
        <taxon>Eukaryota</taxon>
        <taxon>Metazoa</taxon>
        <taxon>Ecdysozoa</taxon>
        <taxon>Arthropoda</taxon>
        <taxon>Hexapoda</taxon>
        <taxon>Insecta</taxon>
        <taxon>Pterygota</taxon>
        <taxon>Neoptera</taxon>
        <taxon>Endopterygota</taxon>
        <taxon>Diptera</taxon>
        <taxon>Nematocera</taxon>
        <taxon>Culicoidea</taxon>
        <taxon>Culicidae</taxon>
        <taxon>Culicinae</taxon>
        <taxon>Aedini</taxon>
        <taxon>Aedes</taxon>
        <taxon>Stegomyia</taxon>
    </lineage>
</organism>
<dbReference type="InterPro" id="IPR005312">
    <property type="entry name" value="DUF1759"/>
</dbReference>
<dbReference type="RefSeq" id="XP_062715591.1">
    <property type="nucleotide sequence ID" value="XM_062859607.1"/>
</dbReference>
<dbReference type="PANTHER" id="PTHR47331:SF1">
    <property type="entry name" value="GAG-LIKE PROTEIN"/>
    <property type="match status" value="1"/>
</dbReference>
<name>A0ABM1XYX0_AEDAL</name>
<dbReference type="InterPro" id="IPR036397">
    <property type="entry name" value="RNaseH_sf"/>
</dbReference>
<dbReference type="InterPro" id="IPR012337">
    <property type="entry name" value="RNaseH-like_sf"/>
</dbReference>
<evidence type="ECO:0000256" key="2">
    <source>
        <dbReference type="SAM" id="MobiDB-lite"/>
    </source>
</evidence>
<dbReference type="InterPro" id="IPR001584">
    <property type="entry name" value="Integrase_cat-core"/>
</dbReference>
<keyword evidence="1" id="KW-0862">Zinc</keyword>
<evidence type="ECO:0000313" key="5">
    <source>
        <dbReference type="EnsemblMetazoa" id="AALFPA23_004113.P4914"/>
    </source>
</evidence>
<dbReference type="PROSITE" id="PS50994">
    <property type="entry name" value="INTEGRASE"/>
    <property type="match status" value="1"/>
</dbReference>
<dbReference type="InterPro" id="IPR040676">
    <property type="entry name" value="DUF5641"/>
</dbReference>
<dbReference type="Proteomes" id="UP000069940">
    <property type="component" value="Unassembled WGS sequence"/>
</dbReference>